<dbReference type="RefSeq" id="WP_068367046.1">
    <property type="nucleotide sequence ID" value="NZ_KQ960171.1"/>
</dbReference>
<dbReference type="STRING" id="755172.HMPREF1863_00516"/>
<evidence type="ECO:0000313" key="3">
    <source>
        <dbReference type="Proteomes" id="UP000070442"/>
    </source>
</evidence>
<dbReference type="EMBL" id="LSDG01000019">
    <property type="protein sequence ID" value="KXB67329.1"/>
    <property type="molecule type" value="Genomic_DNA"/>
</dbReference>
<reference evidence="3" key="1">
    <citation type="submission" date="2016-01" db="EMBL/GenBank/DDBJ databases">
        <authorList>
            <person name="Mitreva M."/>
            <person name="Pepin K.H."/>
            <person name="Mihindukulasuriya K.A."/>
            <person name="Fulton R."/>
            <person name="Fronick C."/>
            <person name="O'Laughlin M."/>
            <person name="Miner T."/>
            <person name="Herter B."/>
            <person name="Rosa B.A."/>
            <person name="Cordes M."/>
            <person name="Tomlinson C."/>
            <person name="Wollam A."/>
            <person name="Palsikar V.B."/>
            <person name="Mardis E.R."/>
            <person name="Wilson R.K."/>
        </authorList>
    </citation>
    <scope>NUCLEOTIDE SEQUENCE [LARGE SCALE GENOMIC DNA]</scope>
    <source>
        <strain evidence="3">DNF00729</strain>
    </source>
</reference>
<evidence type="ECO:0008006" key="4">
    <source>
        <dbReference type="Google" id="ProtNLM"/>
    </source>
</evidence>
<evidence type="ECO:0000313" key="2">
    <source>
        <dbReference type="EMBL" id="KXB67329.1"/>
    </source>
</evidence>
<sequence length="142" mass="15050">MSITKETALQHKDDPAVTCCRFEAGELVEASILEDPAIFADLEDSGLLEITDDTLTIGQVLGAKLKETVDSLTPLTKDLLEDIPETPLGEEGEEEEEAEAAAGEAQFETVPVAQGAAPVVTGYATLKIAKGENIEISFPVYG</sequence>
<feature type="compositionally biased region" description="Acidic residues" evidence="1">
    <location>
        <begin position="81"/>
        <end position="99"/>
    </location>
</feature>
<proteinExistence type="predicted"/>
<dbReference type="Proteomes" id="UP000070442">
    <property type="component" value="Unassembled WGS sequence"/>
</dbReference>
<dbReference type="AlphaFoldDB" id="A0A134AI47"/>
<accession>A0A134AI47</accession>
<gene>
    <name evidence="2" type="ORF">HMPREF1863_00516</name>
</gene>
<evidence type="ECO:0000256" key="1">
    <source>
        <dbReference type="SAM" id="MobiDB-lite"/>
    </source>
</evidence>
<organism evidence="2 3">
    <name type="scientific">Aedoeadaptatus coxii</name>
    <dbReference type="NCBI Taxonomy" id="755172"/>
    <lineage>
        <taxon>Bacteria</taxon>
        <taxon>Bacillati</taxon>
        <taxon>Bacillota</taxon>
        <taxon>Tissierellia</taxon>
        <taxon>Tissierellales</taxon>
        <taxon>Peptoniphilaceae</taxon>
        <taxon>Aedoeadaptatus</taxon>
    </lineage>
</organism>
<name>A0A134AI47_9FIRM</name>
<dbReference type="OrthoDB" id="5808629at2"/>
<protein>
    <recommendedName>
        <fullName evidence="4">D-proline reductase, PrdA proprotein</fullName>
    </recommendedName>
</protein>
<feature type="region of interest" description="Disordered" evidence="1">
    <location>
        <begin position="80"/>
        <end position="101"/>
    </location>
</feature>
<keyword evidence="3" id="KW-1185">Reference proteome</keyword>
<comment type="caution">
    <text evidence="2">The sequence shown here is derived from an EMBL/GenBank/DDBJ whole genome shotgun (WGS) entry which is preliminary data.</text>
</comment>
<dbReference type="PATRIC" id="fig|755172.3.peg.494"/>